<dbReference type="Pfam" id="PF01554">
    <property type="entry name" value="MatE"/>
    <property type="match status" value="1"/>
</dbReference>
<evidence type="ECO:0000256" key="2">
    <source>
        <dbReference type="ARBA" id="ARBA00022448"/>
    </source>
</evidence>
<proteinExistence type="predicted"/>
<reference evidence="8" key="1">
    <citation type="journal article" date="2021" name="PeerJ">
        <title>Extensive microbial diversity within the chicken gut microbiome revealed by metagenomics and culture.</title>
        <authorList>
            <person name="Gilroy R."/>
            <person name="Ravi A."/>
            <person name="Getino M."/>
            <person name="Pursley I."/>
            <person name="Horton D.L."/>
            <person name="Alikhan N.F."/>
            <person name="Baker D."/>
            <person name="Gharbi K."/>
            <person name="Hall N."/>
            <person name="Watson M."/>
            <person name="Adriaenssens E.M."/>
            <person name="Foster-Nyarko E."/>
            <person name="Jarju S."/>
            <person name="Secka A."/>
            <person name="Antonio M."/>
            <person name="Oren A."/>
            <person name="Chaudhuri R.R."/>
            <person name="La Ragione R."/>
            <person name="Hildebrand F."/>
            <person name="Pallen M.J."/>
        </authorList>
    </citation>
    <scope>NUCLEOTIDE SEQUENCE</scope>
    <source>
        <strain evidence="8">ChiBcec1-1630</strain>
    </source>
</reference>
<reference evidence="8" key="2">
    <citation type="submission" date="2021-04" db="EMBL/GenBank/DDBJ databases">
        <authorList>
            <person name="Gilroy R."/>
        </authorList>
    </citation>
    <scope>NUCLEOTIDE SEQUENCE</scope>
    <source>
        <strain evidence="8">ChiBcec1-1630</strain>
    </source>
</reference>
<comment type="caution">
    <text evidence="8">The sequence shown here is derived from an EMBL/GenBank/DDBJ whole genome shotgun (WGS) entry which is preliminary data.</text>
</comment>
<dbReference type="Proteomes" id="UP000823922">
    <property type="component" value="Unassembled WGS sequence"/>
</dbReference>
<dbReference type="InterPro" id="IPR052031">
    <property type="entry name" value="Membrane_Transporter-Flippase"/>
</dbReference>
<comment type="subcellular location">
    <subcellularLocation>
        <location evidence="1">Cell membrane</location>
        <topology evidence="1">Multi-pass membrane protein</topology>
    </subcellularLocation>
</comment>
<evidence type="ECO:0000256" key="5">
    <source>
        <dbReference type="ARBA" id="ARBA00022989"/>
    </source>
</evidence>
<keyword evidence="5 7" id="KW-1133">Transmembrane helix</keyword>
<protein>
    <submittedName>
        <fullName evidence="8">MATE family efflux transporter</fullName>
    </submittedName>
</protein>
<keyword evidence="3" id="KW-1003">Cell membrane</keyword>
<dbReference type="GO" id="GO:0015297">
    <property type="term" value="F:antiporter activity"/>
    <property type="evidence" value="ECO:0007669"/>
    <property type="project" value="InterPro"/>
</dbReference>
<evidence type="ECO:0000313" key="8">
    <source>
        <dbReference type="EMBL" id="HJC88013.1"/>
    </source>
</evidence>
<evidence type="ECO:0000256" key="7">
    <source>
        <dbReference type="SAM" id="Phobius"/>
    </source>
</evidence>
<sequence>MAKTVKMTEGNIVGQLLAYALPLIAGNVFQLTYNVVDSVIVGRFIGTDTLAAVGTAGPVMNLFILGISGVSMGASVIMSRFFGAGREDLLKREMATVSVFGLYFSVLLALAGAAGAKALLRLLQVPEEILDLSAGYLRLIFIGMPFTYFYNAYSSALKSVGDSRTPLCFLVVSTVLNMGLDLVLIG</sequence>
<dbReference type="PANTHER" id="PTHR43549">
    <property type="entry name" value="MULTIDRUG RESISTANCE PROTEIN YPNP-RELATED"/>
    <property type="match status" value="1"/>
</dbReference>
<feature type="transmembrane region" description="Helical" evidence="7">
    <location>
        <begin position="94"/>
        <end position="116"/>
    </location>
</feature>
<feature type="transmembrane region" description="Helical" evidence="7">
    <location>
        <begin position="62"/>
        <end position="82"/>
    </location>
</feature>
<evidence type="ECO:0000256" key="4">
    <source>
        <dbReference type="ARBA" id="ARBA00022692"/>
    </source>
</evidence>
<dbReference type="EMBL" id="DWVS01000204">
    <property type="protein sequence ID" value="HJC88013.1"/>
    <property type="molecule type" value="Genomic_DNA"/>
</dbReference>
<keyword evidence="4 7" id="KW-0812">Transmembrane</keyword>
<accession>A0A9D2QL18</accession>
<gene>
    <name evidence="8" type="ORF">H9926_08370</name>
</gene>
<feature type="transmembrane region" description="Helical" evidence="7">
    <location>
        <begin position="12"/>
        <end position="33"/>
    </location>
</feature>
<evidence type="ECO:0000256" key="1">
    <source>
        <dbReference type="ARBA" id="ARBA00004651"/>
    </source>
</evidence>
<dbReference type="GO" id="GO:0005886">
    <property type="term" value="C:plasma membrane"/>
    <property type="evidence" value="ECO:0007669"/>
    <property type="project" value="UniProtKB-SubCell"/>
</dbReference>
<evidence type="ECO:0000256" key="3">
    <source>
        <dbReference type="ARBA" id="ARBA00022475"/>
    </source>
</evidence>
<keyword evidence="2" id="KW-0813">Transport</keyword>
<dbReference type="GO" id="GO:0042910">
    <property type="term" value="F:xenobiotic transmembrane transporter activity"/>
    <property type="evidence" value="ECO:0007669"/>
    <property type="project" value="InterPro"/>
</dbReference>
<feature type="transmembrane region" description="Helical" evidence="7">
    <location>
        <begin position="136"/>
        <end position="153"/>
    </location>
</feature>
<keyword evidence="6 7" id="KW-0472">Membrane</keyword>
<organism evidence="8 9">
    <name type="scientific">Candidatus Eisenbergiella intestinigallinarum</name>
    <dbReference type="NCBI Taxonomy" id="2838549"/>
    <lineage>
        <taxon>Bacteria</taxon>
        <taxon>Bacillati</taxon>
        <taxon>Bacillota</taxon>
        <taxon>Clostridia</taxon>
        <taxon>Lachnospirales</taxon>
        <taxon>Lachnospiraceae</taxon>
        <taxon>Eisenbergiella</taxon>
    </lineage>
</organism>
<dbReference type="InterPro" id="IPR002528">
    <property type="entry name" value="MATE_fam"/>
</dbReference>
<name>A0A9D2QL18_9FIRM</name>
<dbReference type="AlphaFoldDB" id="A0A9D2QL18"/>
<feature type="non-terminal residue" evidence="8">
    <location>
        <position position="186"/>
    </location>
</feature>
<dbReference type="PANTHER" id="PTHR43549:SF3">
    <property type="entry name" value="MULTIDRUG RESISTANCE PROTEIN YPNP-RELATED"/>
    <property type="match status" value="1"/>
</dbReference>
<feature type="transmembrane region" description="Helical" evidence="7">
    <location>
        <begin position="165"/>
        <end position="185"/>
    </location>
</feature>
<evidence type="ECO:0000313" key="9">
    <source>
        <dbReference type="Proteomes" id="UP000823922"/>
    </source>
</evidence>
<evidence type="ECO:0000256" key="6">
    <source>
        <dbReference type="ARBA" id="ARBA00023136"/>
    </source>
</evidence>